<dbReference type="InterPro" id="IPR026591">
    <property type="entry name" value="Sirtuin_cat_small_dom_sf"/>
</dbReference>
<dbReference type="RefSeq" id="WP_187997025.1">
    <property type="nucleotide sequence ID" value="NZ_JACEXG010000006.1"/>
</dbReference>
<dbReference type="Gene3D" id="3.40.50.1220">
    <property type="entry name" value="TPP-binding domain"/>
    <property type="match status" value="1"/>
</dbReference>
<reference evidence="7" key="1">
    <citation type="submission" date="2021-02" db="EMBL/GenBank/DDBJ databases">
        <title>Leucobacter sp. CX169.</title>
        <authorList>
            <person name="Cheng Y."/>
        </authorList>
    </citation>
    <scope>NUCLEOTIDE SEQUENCE [LARGE SCALE GENOMIC DNA]</scope>
    <source>
        <strain evidence="7">JY899</strain>
    </source>
</reference>
<feature type="binding site" evidence="4">
    <location>
        <position position="180"/>
    </location>
    <ligand>
        <name>Zn(2+)</name>
        <dbReference type="ChEBI" id="CHEBI:29105"/>
    </ligand>
</feature>
<dbReference type="SUPFAM" id="SSF52467">
    <property type="entry name" value="DHS-like NAD/FAD-binding domain"/>
    <property type="match status" value="1"/>
</dbReference>
<name>A0ABS2TH17_9ACTO</name>
<evidence type="ECO:0000313" key="7">
    <source>
        <dbReference type="Proteomes" id="UP000705983"/>
    </source>
</evidence>
<keyword evidence="2" id="KW-0808">Transferase</keyword>
<feature type="binding site" evidence="4">
    <location>
        <position position="177"/>
    </location>
    <ligand>
        <name>Zn(2+)</name>
        <dbReference type="ChEBI" id="CHEBI:29105"/>
    </ligand>
</feature>
<proteinExistence type="predicted"/>
<dbReference type="InterPro" id="IPR003000">
    <property type="entry name" value="Sirtuin"/>
</dbReference>
<feature type="binding site" evidence="4">
    <location>
        <position position="127"/>
    </location>
    <ligand>
        <name>Zn(2+)</name>
        <dbReference type="ChEBI" id="CHEBI:29105"/>
    </ligand>
</feature>
<evidence type="ECO:0000256" key="2">
    <source>
        <dbReference type="ARBA" id="ARBA00022679"/>
    </source>
</evidence>
<evidence type="ECO:0000259" key="5">
    <source>
        <dbReference type="PROSITE" id="PS50305"/>
    </source>
</evidence>
<evidence type="ECO:0000256" key="1">
    <source>
        <dbReference type="ARBA" id="ARBA00012928"/>
    </source>
</evidence>
<organism evidence="6 7">
    <name type="scientific">Flaviflexus equikiangi</name>
    <dbReference type="NCBI Taxonomy" id="2758573"/>
    <lineage>
        <taxon>Bacteria</taxon>
        <taxon>Bacillati</taxon>
        <taxon>Actinomycetota</taxon>
        <taxon>Actinomycetes</taxon>
        <taxon>Actinomycetales</taxon>
        <taxon>Actinomycetaceae</taxon>
        <taxon>Flaviflexus</taxon>
    </lineage>
</organism>
<dbReference type="InterPro" id="IPR029035">
    <property type="entry name" value="DHS-like_NAD/FAD-binding_dom"/>
</dbReference>
<feature type="domain" description="Deacetylase sirtuin-type" evidence="5">
    <location>
        <begin position="1"/>
        <end position="273"/>
    </location>
</feature>
<feature type="active site" description="Proton acceptor" evidence="4">
    <location>
        <position position="116"/>
    </location>
</feature>
<dbReference type="InterPro" id="IPR050134">
    <property type="entry name" value="NAD-dep_sirtuin_deacylases"/>
</dbReference>
<dbReference type="Pfam" id="PF02146">
    <property type="entry name" value="SIR2"/>
    <property type="match status" value="1"/>
</dbReference>
<dbReference type="PANTHER" id="PTHR11085">
    <property type="entry name" value="NAD-DEPENDENT PROTEIN DEACYLASE SIRTUIN-5, MITOCHONDRIAL-RELATED"/>
    <property type="match status" value="1"/>
</dbReference>
<keyword evidence="7" id="KW-1185">Reference proteome</keyword>
<evidence type="ECO:0000256" key="4">
    <source>
        <dbReference type="PROSITE-ProRule" id="PRU00236"/>
    </source>
</evidence>
<evidence type="ECO:0000256" key="3">
    <source>
        <dbReference type="ARBA" id="ARBA00023027"/>
    </source>
</evidence>
<gene>
    <name evidence="6" type="ORF">JVW63_09550</name>
</gene>
<sequence>MISAVEDLARLLSAGNVVVVSGAGLSTTAGLPDYRGNGGGETPSVTYDMFVSNPMWQRWVWQRNQETWRALDALAPTRGHLLLSSWERDGIITGTATQNVDGLHAKAGSVRVAEMHGSFTRVACIDCGEITSRRELDSRLRALNPYTVDDPQPGHAAVLAEADSGAAAASTFIVAPCATCGGTLKPDIVFFGETVQALDEAFEFADDAKTILVLGSSLLVMTGMWVVSRGLSSGAALAIVNAGPTQADRLADLRIDTPIDAVLAEADALLRGE</sequence>
<evidence type="ECO:0000313" key="6">
    <source>
        <dbReference type="EMBL" id="MBM9433936.1"/>
    </source>
</evidence>
<keyword evidence="4" id="KW-0479">Metal-binding</keyword>
<dbReference type="Proteomes" id="UP000705983">
    <property type="component" value="Unassembled WGS sequence"/>
</dbReference>
<dbReference type="PANTHER" id="PTHR11085:SF10">
    <property type="entry name" value="NAD-DEPENDENT PROTEIN DEACYLASE SIRTUIN-5, MITOCHONDRIAL-RELATED"/>
    <property type="match status" value="1"/>
</dbReference>
<keyword evidence="3" id="KW-0520">NAD</keyword>
<accession>A0ABS2TH17</accession>
<feature type="binding site" evidence="4">
    <location>
        <position position="124"/>
    </location>
    <ligand>
        <name>Zn(2+)</name>
        <dbReference type="ChEBI" id="CHEBI:29105"/>
    </ligand>
</feature>
<dbReference type="EC" id="2.3.1.286" evidence="1"/>
<keyword evidence="4" id="KW-0862">Zinc</keyword>
<dbReference type="InterPro" id="IPR026590">
    <property type="entry name" value="Ssirtuin_cat_dom"/>
</dbReference>
<comment type="caution">
    <text evidence="6">The sequence shown here is derived from an EMBL/GenBank/DDBJ whole genome shotgun (WGS) entry which is preliminary data.</text>
</comment>
<dbReference type="Gene3D" id="3.30.1600.10">
    <property type="entry name" value="SIR2/SIRT2 'Small Domain"/>
    <property type="match status" value="1"/>
</dbReference>
<dbReference type="EMBL" id="JAFFJS010000006">
    <property type="protein sequence ID" value="MBM9433936.1"/>
    <property type="molecule type" value="Genomic_DNA"/>
</dbReference>
<protein>
    <recommendedName>
        <fullName evidence="1">protein acetyllysine N-acetyltransferase</fullName>
        <ecNumber evidence="1">2.3.1.286</ecNumber>
    </recommendedName>
</protein>
<dbReference type="PROSITE" id="PS50305">
    <property type="entry name" value="SIRTUIN"/>
    <property type="match status" value="1"/>
</dbReference>